<dbReference type="EMBL" id="GEZM01066555">
    <property type="protein sequence ID" value="JAV67798.1"/>
    <property type="molecule type" value="Transcribed_RNA"/>
</dbReference>
<evidence type="ECO:0000313" key="2">
    <source>
        <dbReference type="EMBL" id="JAV67798.1"/>
    </source>
</evidence>
<dbReference type="GO" id="GO:0008143">
    <property type="term" value="F:poly(A) binding"/>
    <property type="evidence" value="ECO:0007669"/>
    <property type="project" value="TreeGrafter"/>
</dbReference>
<dbReference type="PANTHER" id="PTHR12272:SF11">
    <property type="entry name" value="PAN2-PAN3 DEADENYLATION COMPLEX SUBUNIT PAN3"/>
    <property type="match status" value="1"/>
</dbReference>
<dbReference type="InterPro" id="IPR030844">
    <property type="entry name" value="PAN3"/>
</dbReference>
<dbReference type="GO" id="GO:0000932">
    <property type="term" value="C:P-body"/>
    <property type="evidence" value="ECO:0007669"/>
    <property type="project" value="TreeGrafter"/>
</dbReference>
<sequence length="347" mass="37865">MDHSMYVFASNGVPQESKLATYMNRQNTSTPVATNTITQSFAKVTLGSPVNSKKVTPQSPEFVPSARINTTNSSASPNFFNSFPGLSGTTTGPGYQRTVAESPHSGTISPHLTPQPSPPLTANNCSPIPHVPIEKPAVTVAAYQENVGGTTYFYPTSAENSVTTNDTLSSVNSSVGSSYQVYPGTPSHVTALKSKTGSSSFFIAEDTRMDILNRNALTLLQPDPGQFPDLPQDVDNYHELCPLEPIPTNSLQKALIGYQASMYKATHIKTGTRHCLRRIHGTSLRQCDRKLNANVFISRLHFSLYTVCKVIGCLILVLNQGCQVWYRFSINCPFSAYFFHGMKTLLL</sequence>
<feature type="region of interest" description="Disordered" evidence="1">
    <location>
        <begin position="86"/>
        <end position="120"/>
    </location>
</feature>
<reference evidence="2" key="1">
    <citation type="journal article" date="2016" name="Sci. Rep.">
        <title>Molecular characterization of firefly nuptial gifts: a multi-omics approach sheds light on postcopulatory sexual selection.</title>
        <authorList>
            <person name="Al-Wathiqui N."/>
            <person name="Fallon T.R."/>
            <person name="South A."/>
            <person name="Weng J.K."/>
            <person name="Lewis S.M."/>
        </authorList>
    </citation>
    <scope>NUCLEOTIDE SEQUENCE</scope>
</reference>
<evidence type="ECO:0000256" key="1">
    <source>
        <dbReference type="SAM" id="MobiDB-lite"/>
    </source>
</evidence>
<dbReference type="EMBL" id="GEZM01066553">
    <property type="protein sequence ID" value="JAV67803.1"/>
    <property type="molecule type" value="Transcribed_RNA"/>
</dbReference>
<dbReference type="PANTHER" id="PTHR12272">
    <property type="entry name" value="DEADENYLATION COMPLEX SUBUNIT PAN3"/>
    <property type="match status" value="1"/>
</dbReference>
<organism evidence="2">
    <name type="scientific">Photinus pyralis</name>
    <name type="common">Common eastern firefly</name>
    <name type="synonym">Lampyris pyralis</name>
    <dbReference type="NCBI Taxonomy" id="7054"/>
    <lineage>
        <taxon>Eukaryota</taxon>
        <taxon>Metazoa</taxon>
        <taxon>Ecdysozoa</taxon>
        <taxon>Arthropoda</taxon>
        <taxon>Hexapoda</taxon>
        <taxon>Insecta</taxon>
        <taxon>Pterygota</taxon>
        <taxon>Neoptera</taxon>
        <taxon>Endopterygota</taxon>
        <taxon>Coleoptera</taxon>
        <taxon>Polyphaga</taxon>
        <taxon>Elateriformia</taxon>
        <taxon>Elateroidea</taxon>
        <taxon>Lampyridae</taxon>
        <taxon>Lampyrinae</taxon>
        <taxon>Photinus</taxon>
    </lineage>
</organism>
<name>A0A1Y1L4R9_PHOPY</name>
<dbReference type="GO" id="GO:0031251">
    <property type="term" value="C:PAN complex"/>
    <property type="evidence" value="ECO:0007669"/>
    <property type="project" value="InterPro"/>
</dbReference>
<dbReference type="Gene3D" id="1.10.510.10">
    <property type="entry name" value="Transferase(Phosphotransferase) domain 1"/>
    <property type="match status" value="1"/>
</dbReference>
<dbReference type="AlphaFoldDB" id="A0A1Y1L4R9"/>
<dbReference type="GO" id="GO:0000289">
    <property type="term" value="P:nuclear-transcribed mRNA poly(A) tail shortening"/>
    <property type="evidence" value="ECO:0007669"/>
    <property type="project" value="InterPro"/>
</dbReference>
<proteinExistence type="predicted"/>
<accession>A0A1Y1L4R9</accession>
<dbReference type="EMBL" id="GEZM01066552">
    <property type="protein sequence ID" value="JAV67804.1"/>
    <property type="molecule type" value="Transcribed_RNA"/>
</dbReference>
<protein>
    <submittedName>
        <fullName evidence="2">Uncharacterized protein</fullName>
    </submittedName>
</protein>